<dbReference type="Proteomes" id="UP001221757">
    <property type="component" value="Unassembled WGS sequence"/>
</dbReference>
<accession>A0AAD7DUK5</accession>
<evidence type="ECO:0000313" key="2">
    <source>
        <dbReference type="EMBL" id="KAJ7698637.1"/>
    </source>
</evidence>
<keyword evidence="3" id="KW-1185">Reference proteome</keyword>
<evidence type="ECO:0000256" key="1">
    <source>
        <dbReference type="SAM" id="SignalP"/>
    </source>
</evidence>
<gene>
    <name evidence="2" type="ORF">B0H17DRAFT_1196738</name>
</gene>
<feature type="chain" id="PRO_5042059891" evidence="1">
    <location>
        <begin position="20"/>
        <end position="98"/>
    </location>
</feature>
<protein>
    <submittedName>
        <fullName evidence="2">Uncharacterized protein</fullName>
    </submittedName>
</protein>
<name>A0AAD7DUK5_MYCRO</name>
<organism evidence="2 3">
    <name type="scientific">Mycena rosella</name>
    <name type="common">Pink bonnet</name>
    <name type="synonym">Agaricus rosellus</name>
    <dbReference type="NCBI Taxonomy" id="1033263"/>
    <lineage>
        <taxon>Eukaryota</taxon>
        <taxon>Fungi</taxon>
        <taxon>Dikarya</taxon>
        <taxon>Basidiomycota</taxon>
        <taxon>Agaricomycotina</taxon>
        <taxon>Agaricomycetes</taxon>
        <taxon>Agaricomycetidae</taxon>
        <taxon>Agaricales</taxon>
        <taxon>Marasmiineae</taxon>
        <taxon>Mycenaceae</taxon>
        <taxon>Mycena</taxon>
    </lineage>
</organism>
<sequence>MRFLFFAALAVAAPLASSAVPIPQTRVVSPYITRFSQRSTPHRVRSNAAGLVSRIPDILDITRVDGDDVFLARALEGTVFASAHDVAQRSYLGRPPTA</sequence>
<dbReference type="AlphaFoldDB" id="A0AAD7DUK5"/>
<comment type="caution">
    <text evidence="2">The sequence shown here is derived from an EMBL/GenBank/DDBJ whole genome shotgun (WGS) entry which is preliminary data.</text>
</comment>
<proteinExistence type="predicted"/>
<evidence type="ECO:0000313" key="3">
    <source>
        <dbReference type="Proteomes" id="UP001221757"/>
    </source>
</evidence>
<keyword evidence="1" id="KW-0732">Signal</keyword>
<feature type="signal peptide" evidence="1">
    <location>
        <begin position="1"/>
        <end position="19"/>
    </location>
</feature>
<dbReference type="EMBL" id="JARKIE010000025">
    <property type="protein sequence ID" value="KAJ7698637.1"/>
    <property type="molecule type" value="Genomic_DNA"/>
</dbReference>
<reference evidence="2" key="1">
    <citation type="submission" date="2023-03" db="EMBL/GenBank/DDBJ databases">
        <title>Massive genome expansion in bonnet fungi (Mycena s.s.) driven by repeated elements and novel gene families across ecological guilds.</title>
        <authorList>
            <consortium name="Lawrence Berkeley National Laboratory"/>
            <person name="Harder C.B."/>
            <person name="Miyauchi S."/>
            <person name="Viragh M."/>
            <person name="Kuo A."/>
            <person name="Thoen E."/>
            <person name="Andreopoulos B."/>
            <person name="Lu D."/>
            <person name="Skrede I."/>
            <person name="Drula E."/>
            <person name="Henrissat B."/>
            <person name="Morin E."/>
            <person name="Kohler A."/>
            <person name="Barry K."/>
            <person name="LaButti K."/>
            <person name="Morin E."/>
            <person name="Salamov A."/>
            <person name="Lipzen A."/>
            <person name="Mereny Z."/>
            <person name="Hegedus B."/>
            <person name="Baldrian P."/>
            <person name="Stursova M."/>
            <person name="Weitz H."/>
            <person name="Taylor A."/>
            <person name="Grigoriev I.V."/>
            <person name="Nagy L.G."/>
            <person name="Martin F."/>
            <person name="Kauserud H."/>
        </authorList>
    </citation>
    <scope>NUCLEOTIDE SEQUENCE</scope>
    <source>
        <strain evidence="2">CBHHK067</strain>
    </source>
</reference>